<sequence>MPHANSHFQPITELPSEHGLTLWGYATRNDPDPVRAPGYFQAFSHHLKLGDLLLVRHTGALPGPAAAGLPTPSLTLFAVDRDARGVVVLHEVWRFAWADARAAAARAGTAAPDANDDAPATPDA</sequence>
<evidence type="ECO:0000313" key="1">
    <source>
        <dbReference type="EMBL" id="MBK1670383.1"/>
    </source>
</evidence>
<keyword evidence="2" id="KW-1185">Reference proteome</keyword>
<proteinExistence type="predicted"/>
<organism evidence="1 2">
    <name type="scientific">Rhodovibrio sodomensis</name>
    <dbReference type="NCBI Taxonomy" id="1088"/>
    <lineage>
        <taxon>Bacteria</taxon>
        <taxon>Pseudomonadati</taxon>
        <taxon>Pseudomonadota</taxon>
        <taxon>Alphaproteobacteria</taxon>
        <taxon>Rhodospirillales</taxon>
        <taxon>Rhodovibrionaceae</taxon>
        <taxon>Rhodovibrio</taxon>
    </lineage>
</organism>
<gene>
    <name evidence="1" type="ORF">CKO28_20370</name>
</gene>
<name>A0ABS1DLL9_9PROT</name>
<protein>
    <recommendedName>
        <fullName evidence="3">SnoaL-like domain-containing protein</fullName>
    </recommendedName>
</protein>
<dbReference type="EMBL" id="NRRL01000091">
    <property type="protein sequence ID" value="MBK1670383.1"/>
    <property type="molecule type" value="Genomic_DNA"/>
</dbReference>
<evidence type="ECO:0000313" key="2">
    <source>
        <dbReference type="Proteomes" id="UP001296873"/>
    </source>
</evidence>
<reference evidence="1 2" key="1">
    <citation type="journal article" date="2020" name="Microorganisms">
        <title>Osmotic Adaptation and Compatible Solute Biosynthesis of Phototrophic Bacteria as Revealed from Genome Analyses.</title>
        <authorList>
            <person name="Imhoff J.F."/>
            <person name="Rahn T."/>
            <person name="Kunzel S."/>
            <person name="Keller A."/>
            <person name="Neulinger S.C."/>
        </authorList>
    </citation>
    <scope>NUCLEOTIDE SEQUENCE [LARGE SCALE GENOMIC DNA]</scope>
    <source>
        <strain evidence="1 2">DSM 9895</strain>
    </source>
</reference>
<accession>A0ABS1DLL9</accession>
<feature type="non-terminal residue" evidence="1">
    <location>
        <position position="124"/>
    </location>
</feature>
<dbReference type="RefSeq" id="WP_200342746.1">
    <property type="nucleotide sequence ID" value="NZ_NRRL01000091.1"/>
</dbReference>
<comment type="caution">
    <text evidence="1">The sequence shown here is derived from an EMBL/GenBank/DDBJ whole genome shotgun (WGS) entry which is preliminary data.</text>
</comment>
<dbReference type="Proteomes" id="UP001296873">
    <property type="component" value="Unassembled WGS sequence"/>
</dbReference>
<evidence type="ECO:0008006" key="3">
    <source>
        <dbReference type="Google" id="ProtNLM"/>
    </source>
</evidence>